<gene>
    <name evidence="7" type="ORF">Y5S_00180</name>
</gene>
<feature type="DNA-binding region" description="H-T-H motif" evidence="5">
    <location>
        <begin position="33"/>
        <end position="52"/>
    </location>
</feature>
<dbReference type="STRING" id="1177154.Y5S_00180"/>
<dbReference type="PRINTS" id="PR00455">
    <property type="entry name" value="HTHTETR"/>
</dbReference>
<sequence length="215" mass="24575">MVRRTKSEAMETRTQILDAAERVFQRDGVLSASLNDIATQAGVTRGAIYWHFKNKHDLFMAMVERGRLLFDILSEKAEDPEEPDPLGRLAEFMTFLLQQVVNDPGQRRIFEIIFHKCEFSGDNLCLLGMQREKCRESSRRLGQVLSNAISREQLPADLDVSRAVVWLHSQLTGMIMYWLLDNECVDLAEEADGFVETCLFSLAHSPSLRQRPRSA</sequence>
<dbReference type="SUPFAM" id="SSF46689">
    <property type="entry name" value="Homeodomain-like"/>
    <property type="match status" value="1"/>
</dbReference>
<name>A0A095TVV4_9GAMM</name>
<evidence type="ECO:0000259" key="6">
    <source>
        <dbReference type="PROSITE" id="PS50977"/>
    </source>
</evidence>
<dbReference type="SUPFAM" id="SSF48498">
    <property type="entry name" value="Tetracyclin repressor-like, C-terminal domain"/>
    <property type="match status" value="1"/>
</dbReference>
<feature type="domain" description="HTH tetR-type" evidence="6">
    <location>
        <begin position="10"/>
        <end position="70"/>
    </location>
</feature>
<dbReference type="EMBL" id="ARXV01000001">
    <property type="protein sequence ID" value="KGD66513.1"/>
    <property type="molecule type" value="Genomic_DNA"/>
</dbReference>
<keyword evidence="4" id="KW-0804">Transcription</keyword>
<dbReference type="RefSeq" id="WP_035229473.1">
    <property type="nucleotide sequence ID" value="NZ_ARXV01000001.1"/>
</dbReference>
<dbReference type="InterPro" id="IPR036271">
    <property type="entry name" value="Tet_transcr_reg_TetR-rel_C_sf"/>
</dbReference>
<dbReference type="InterPro" id="IPR050109">
    <property type="entry name" value="HTH-type_TetR-like_transc_reg"/>
</dbReference>
<keyword evidence="2" id="KW-0805">Transcription regulation</keyword>
<evidence type="ECO:0000256" key="4">
    <source>
        <dbReference type="ARBA" id="ARBA00023163"/>
    </source>
</evidence>
<organism evidence="7 8">
    <name type="scientific">Alcanivorax nanhaiticus</name>
    <dbReference type="NCBI Taxonomy" id="1177154"/>
    <lineage>
        <taxon>Bacteria</taxon>
        <taxon>Pseudomonadati</taxon>
        <taxon>Pseudomonadota</taxon>
        <taxon>Gammaproteobacteria</taxon>
        <taxon>Oceanospirillales</taxon>
        <taxon>Alcanivoracaceae</taxon>
        <taxon>Alcanivorax</taxon>
    </lineage>
</organism>
<dbReference type="OrthoDB" id="5816932at2"/>
<dbReference type="GO" id="GO:0000976">
    <property type="term" value="F:transcription cis-regulatory region binding"/>
    <property type="evidence" value="ECO:0007669"/>
    <property type="project" value="TreeGrafter"/>
</dbReference>
<evidence type="ECO:0000256" key="3">
    <source>
        <dbReference type="ARBA" id="ARBA00023125"/>
    </source>
</evidence>
<dbReference type="PROSITE" id="PS50977">
    <property type="entry name" value="HTH_TETR_2"/>
    <property type="match status" value="1"/>
</dbReference>
<dbReference type="PANTHER" id="PTHR30055">
    <property type="entry name" value="HTH-TYPE TRANSCRIPTIONAL REGULATOR RUTR"/>
    <property type="match status" value="1"/>
</dbReference>
<accession>A0A095TVV4</accession>
<evidence type="ECO:0000256" key="1">
    <source>
        <dbReference type="ARBA" id="ARBA00022491"/>
    </source>
</evidence>
<evidence type="ECO:0000313" key="7">
    <source>
        <dbReference type="EMBL" id="KGD66513.1"/>
    </source>
</evidence>
<dbReference type="Pfam" id="PF08361">
    <property type="entry name" value="TetR_C_2"/>
    <property type="match status" value="1"/>
</dbReference>
<dbReference type="PROSITE" id="PS01081">
    <property type="entry name" value="HTH_TETR_1"/>
    <property type="match status" value="1"/>
</dbReference>
<protein>
    <submittedName>
        <fullName evidence="7">Transcriptional regulator TtgR</fullName>
    </submittedName>
</protein>
<dbReference type="InterPro" id="IPR023772">
    <property type="entry name" value="DNA-bd_HTH_TetR-type_CS"/>
</dbReference>
<dbReference type="InterPro" id="IPR001647">
    <property type="entry name" value="HTH_TetR"/>
</dbReference>
<dbReference type="Gene3D" id="1.10.357.10">
    <property type="entry name" value="Tetracycline Repressor, domain 2"/>
    <property type="match status" value="1"/>
</dbReference>
<keyword evidence="8" id="KW-1185">Reference proteome</keyword>
<dbReference type="InterPro" id="IPR013572">
    <property type="entry name" value="Tscrpt_reg_MAATS_C"/>
</dbReference>
<dbReference type="Pfam" id="PF00440">
    <property type="entry name" value="TetR_N"/>
    <property type="match status" value="1"/>
</dbReference>
<keyword evidence="3 5" id="KW-0238">DNA-binding</keyword>
<evidence type="ECO:0000256" key="2">
    <source>
        <dbReference type="ARBA" id="ARBA00023015"/>
    </source>
</evidence>
<proteinExistence type="predicted"/>
<evidence type="ECO:0000313" key="8">
    <source>
        <dbReference type="Proteomes" id="UP000029444"/>
    </source>
</evidence>
<reference evidence="7 8" key="1">
    <citation type="submission" date="2012-09" db="EMBL/GenBank/DDBJ databases">
        <title>Genome Sequence of alkane-degrading Bacterium Alcanivorax sp. 19-m-6.</title>
        <authorList>
            <person name="Lai Q."/>
            <person name="Shao Z."/>
        </authorList>
    </citation>
    <scope>NUCLEOTIDE SEQUENCE [LARGE SCALE GENOMIC DNA]</scope>
    <source>
        <strain evidence="7 8">19-m-6</strain>
    </source>
</reference>
<keyword evidence="1" id="KW-0678">Repressor</keyword>
<dbReference type="AlphaFoldDB" id="A0A095TVV4"/>
<evidence type="ECO:0000256" key="5">
    <source>
        <dbReference type="PROSITE-ProRule" id="PRU00335"/>
    </source>
</evidence>
<dbReference type="Proteomes" id="UP000029444">
    <property type="component" value="Unassembled WGS sequence"/>
</dbReference>
<dbReference type="GO" id="GO:0003700">
    <property type="term" value="F:DNA-binding transcription factor activity"/>
    <property type="evidence" value="ECO:0007669"/>
    <property type="project" value="TreeGrafter"/>
</dbReference>
<comment type="caution">
    <text evidence="7">The sequence shown here is derived from an EMBL/GenBank/DDBJ whole genome shotgun (WGS) entry which is preliminary data.</text>
</comment>
<dbReference type="eggNOG" id="COG1309">
    <property type="taxonomic scope" value="Bacteria"/>
</dbReference>
<dbReference type="PATRIC" id="fig|1177154.3.peg.181"/>
<dbReference type="PANTHER" id="PTHR30055:SF240">
    <property type="entry name" value="HTH-TYPE TRANSCRIPTIONAL REGULATOR ACRR"/>
    <property type="match status" value="1"/>
</dbReference>
<dbReference type="InterPro" id="IPR009057">
    <property type="entry name" value="Homeodomain-like_sf"/>
</dbReference>